<dbReference type="NCBIfam" id="NF006718">
    <property type="entry name" value="PRK09256.1"/>
    <property type="match status" value="1"/>
</dbReference>
<sequence length="139" mass="15681">MLILLNNITIPLTEIEIQAVRSQGAGGQNVNKVSTAIHLRFDIHASSLPEYYKEKLLNLKDSRISGEGVVIIKAQRSRSQMKNREDALNRLQALINSVIVETKPRRPTQPTKASRIKRLEGKTLQSRKKSLRGKIEEAE</sequence>
<dbReference type="Pfam" id="PF00472">
    <property type="entry name" value="RF-1"/>
    <property type="match status" value="1"/>
</dbReference>
<dbReference type="RefSeq" id="WP_097106914.1">
    <property type="nucleotide sequence ID" value="NZ_OCMU01000002.1"/>
</dbReference>
<proteinExistence type="inferred from homology"/>
<evidence type="ECO:0000259" key="3">
    <source>
        <dbReference type="PROSITE" id="PS00745"/>
    </source>
</evidence>
<comment type="similarity">
    <text evidence="1">Belongs to the prokaryotic/mitochondrial release factor family.</text>
</comment>
<gene>
    <name evidence="4" type="ORF">SAMN06297164_3155</name>
</gene>
<reference evidence="4 5" key="1">
    <citation type="submission" date="2017-09" db="EMBL/GenBank/DDBJ databases">
        <authorList>
            <person name="Ehlers B."/>
            <person name="Leendertz F.H."/>
        </authorList>
    </citation>
    <scope>NUCLEOTIDE SEQUENCE [LARGE SCALE GENOMIC DNA]</scope>
    <source>
        <strain evidence="4 5">Nm42</strain>
    </source>
</reference>
<dbReference type="GO" id="GO:0043022">
    <property type="term" value="F:ribosome binding"/>
    <property type="evidence" value="ECO:0007669"/>
    <property type="project" value="TreeGrafter"/>
</dbReference>
<dbReference type="EMBL" id="OCMU01000002">
    <property type="protein sequence ID" value="SOD21074.1"/>
    <property type="molecule type" value="Genomic_DNA"/>
</dbReference>
<evidence type="ECO:0000256" key="2">
    <source>
        <dbReference type="SAM" id="MobiDB-lite"/>
    </source>
</evidence>
<protein>
    <submittedName>
        <fullName evidence="4">Ribosome-associated protein</fullName>
    </submittedName>
</protein>
<accession>A0A286AGN9</accession>
<dbReference type="GO" id="GO:0072344">
    <property type="term" value="P:rescue of stalled ribosome"/>
    <property type="evidence" value="ECO:0007669"/>
    <property type="project" value="TreeGrafter"/>
</dbReference>
<dbReference type="PANTHER" id="PTHR47814:SF1">
    <property type="entry name" value="PEPTIDYL-TRNA HYDROLASE ARFB"/>
    <property type="match status" value="1"/>
</dbReference>
<dbReference type="InterPro" id="IPR045853">
    <property type="entry name" value="Pep_chain_release_fac_I_sf"/>
</dbReference>
<dbReference type="GO" id="GO:0004045">
    <property type="term" value="F:peptidyl-tRNA hydrolase activity"/>
    <property type="evidence" value="ECO:0007669"/>
    <property type="project" value="TreeGrafter"/>
</dbReference>
<dbReference type="Proteomes" id="UP000219335">
    <property type="component" value="Unassembled WGS sequence"/>
</dbReference>
<evidence type="ECO:0000313" key="5">
    <source>
        <dbReference type="Proteomes" id="UP000219335"/>
    </source>
</evidence>
<feature type="region of interest" description="Disordered" evidence="2">
    <location>
        <begin position="101"/>
        <end position="139"/>
    </location>
</feature>
<dbReference type="PROSITE" id="PS00745">
    <property type="entry name" value="RF_PROK_I"/>
    <property type="match status" value="1"/>
</dbReference>
<dbReference type="Gene3D" id="3.30.160.20">
    <property type="match status" value="1"/>
</dbReference>
<dbReference type="GO" id="GO:0003747">
    <property type="term" value="F:translation release factor activity"/>
    <property type="evidence" value="ECO:0007669"/>
    <property type="project" value="InterPro"/>
</dbReference>
<dbReference type="AlphaFoldDB" id="A0A286AGN9"/>
<feature type="domain" description="Prokaryotic-type class I peptide chain release factors" evidence="3">
    <location>
        <begin position="21"/>
        <end position="37"/>
    </location>
</feature>
<name>A0A286AGN9_9PROT</name>
<evidence type="ECO:0000313" key="4">
    <source>
        <dbReference type="EMBL" id="SOD21074.1"/>
    </source>
</evidence>
<organism evidence="4 5">
    <name type="scientific">Nitrosomonas ureae</name>
    <dbReference type="NCBI Taxonomy" id="44577"/>
    <lineage>
        <taxon>Bacteria</taxon>
        <taxon>Pseudomonadati</taxon>
        <taxon>Pseudomonadota</taxon>
        <taxon>Betaproteobacteria</taxon>
        <taxon>Nitrosomonadales</taxon>
        <taxon>Nitrosomonadaceae</taxon>
        <taxon>Nitrosomonas</taxon>
    </lineage>
</organism>
<evidence type="ECO:0000256" key="1">
    <source>
        <dbReference type="ARBA" id="ARBA00010835"/>
    </source>
</evidence>
<dbReference type="InterPro" id="IPR000352">
    <property type="entry name" value="Pep_chain_release_fac_I"/>
</dbReference>
<dbReference type="PANTHER" id="PTHR47814">
    <property type="entry name" value="PEPTIDYL-TRNA HYDROLASE ARFB"/>
    <property type="match status" value="1"/>
</dbReference>
<dbReference type="SUPFAM" id="SSF75620">
    <property type="entry name" value="Release factor"/>
    <property type="match status" value="1"/>
</dbReference>